<dbReference type="GO" id="GO:0016757">
    <property type="term" value="F:glycosyltransferase activity"/>
    <property type="evidence" value="ECO:0007669"/>
    <property type="project" value="TreeGrafter"/>
</dbReference>
<dbReference type="Pfam" id="PF13439">
    <property type="entry name" value="Glyco_transf_4"/>
    <property type="match status" value="1"/>
</dbReference>
<evidence type="ECO:0000313" key="2">
    <source>
        <dbReference type="EMBL" id="OOP56605.1"/>
    </source>
</evidence>
<dbReference type="CDD" id="cd03794">
    <property type="entry name" value="GT4_WbuB-like"/>
    <property type="match status" value="1"/>
</dbReference>
<dbReference type="SUPFAM" id="SSF53756">
    <property type="entry name" value="UDP-Glycosyltransferase/glycogen phosphorylase"/>
    <property type="match status" value="1"/>
</dbReference>
<dbReference type="EMBL" id="AYTS01000074">
    <property type="protein sequence ID" value="OOP56605.1"/>
    <property type="molecule type" value="Genomic_DNA"/>
</dbReference>
<dbReference type="PANTHER" id="PTHR45947">
    <property type="entry name" value="SULFOQUINOVOSYL TRANSFERASE SQD2"/>
    <property type="match status" value="1"/>
</dbReference>
<accession>A0A1V4AU14</accession>
<name>A0A1V4AU14_9BACT</name>
<proteinExistence type="predicted"/>
<gene>
    <name evidence="2" type="ORF">AYP45_08295</name>
</gene>
<organism evidence="2 3">
    <name type="scientific">Candidatus Brocadia carolinensis</name>
    <dbReference type="NCBI Taxonomy" id="1004156"/>
    <lineage>
        <taxon>Bacteria</taxon>
        <taxon>Pseudomonadati</taxon>
        <taxon>Planctomycetota</taxon>
        <taxon>Candidatus Brocadiia</taxon>
        <taxon>Candidatus Brocadiales</taxon>
        <taxon>Candidatus Brocadiaceae</taxon>
        <taxon>Candidatus Brocadia</taxon>
    </lineage>
</organism>
<comment type="caution">
    <text evidence="2">The sequence shown here is derived from an EMBL/GenBank/DDBJ whole genome shotgun (WGS) entry which is preliminary data.</text>
</comment>
<evidence type="ECO:0000259" key="1">
    <source>
        <dbReference type="Pfam" id="PF13439"/>
    </source>
</evidence>
<reference evidence="2 3" key="1">
    <citation type="journal article" date="2017" name="Water Res.">
        <title>Discovery and metagenomic analysis of an anammox bacterial enrichment related to Candidatus "Brocadia caroliniensis" in a full-scale glycerol-fed nitritation-denitritation separate centrate treatment process.</title>
        <authorList>
            <person name="Park H."/>
            <person name="Brotto A.C."/>
            <person name="van Loosdrecht M.C."/>
            <person name="Chandran K."/>
        </authorList>
    </citation>
    <scope>NUCLEOTIDE SEQUENCE [LARGE SCALE GENOMIC DNA]</scope>
    <source>
        <strain evidence="2">26THWARD</strain>
    </source>
</reference>
<dbReference type="Proteomes" id="UP000189681">
    <property type="component" value="Unassembled WGS sequence"/>
</dbReference>
<dbReference type="AlphaFoldDB" id="A0A1V4AU14"/>
<dbReference type="Gene3D" id="3.40.50.2000">
    <property type="entry name" value="Glycogen Phosphorylase B"/>
    <property type="match status" value="2"/>
</dbReference>
<dbReference type="STRING" id="1004156.AYP45_08295"/>
<protein>
    <recommendedName>
        <fullName evidence="1">Glycosyltransferase subfamily 4-like N-terminal domain-containing protein</fullName>
    </recommendedName>
</protein>
<dbReference type="PANTHER" id="PTHR45947:SF3">
    <property type="entry name" value="SULFOQUINOVOSYL TRANSFERASE SQD2"/>
    <property type="match status" value="1"/>
</dbReference>
<sequence length="336" mass="37769">MIKKLSFIYQRYSINNYSGVKLATQYHVPFVLEYNGSEIWINRNWGKPLKHESLSEHIELLNLKAADIVVVVSQPMKDELVARGIGADKILVNPNGVDPEKYSPNVDGSKILKQYNLNRKTIIGFIGTFGRWHGAEVLADAFGRLLHEFPEYTDQVQLFMIGDGETMPQVRKNLQKYNITDACVFTGLVPQEEGPSYLAACDILVSPHVPNPDGTPFFGSPTKLFEYMAMGKGIVASDLDQIGEVLKHGKTAWMVKPGDTVSLSCGLKSMIDDIELRQRVGNAARQEVIAKYTWKEHTRKIIEKLKERCEYQTLFETRCISASTHNNKKGVGQDCS</sequence>
<dbReference type="Pfam" id="PF13692">
    <property type="entry name" value="Glyco_trans_1_4"/>
    <property type="match status" value="1"/>
</dbReference>
<feature type="domain" description="Glycosyltransferase subfamily 4-like N-terminal" evidence="1">
    <location>
        <begin position="18"/>
        <end position="101"/>
    </location>
</feature>
<dbReference type="InterPro" id="IPR028098">
    <property type="entry name" value="Glyco_trans_4-like_N"/>
</dbReference>
<dbReference type="InterPro" id="IPR050194">
    <property type="entry name" value="Glycosyltransferase_grp1"/>
</dbReference>
<evidence type="ECO:0000313" key="3">
    <source>
        <dbReference type="Proteomes" id="UP000189681"/>
    </source>
</evidence>